<evidence type="ECO:0000313" key="1">
    <source>
        <dbReference type="EMBL" id="GFO44370.1"/>
    </source>
</evidence>
<reference evidence="1 2" key="1">
    <citation type="journal article" date="2021" name="Elife">
        <title>Chloroplast acquisition without the gene transfer in kleptoplastic sea slugs, Plakobranchus ocellatus.</title>
        <authorList>
            <person name="Maeda T."/>
            <person name="Takahashi S."/>
            <person name="Yoshida T."/>
            <person name="Shimamura S."/>
            <person name="Takaki Y."/>
            <person name="Nagai Y."/>
            <person name="Toyoda A."/>
            <person name="Suzuki Y."/>
            <person name="Arimoto A."/>
            <person name="Ishii H."/>
            <person name="Satoh N."/>
            <person name="Nishiyama T."/>
            <person name="Hasebe M."/>
            <person name="Maruyama T."/>
            <person name="Minagawa J."/>
            <person name="Obokata J."/>
            <person name="Shigenobu S."/>
        </authorList>
    </citation>
    <scope>NUCLEOTIDE SEQUENCE [LARGE SCALE GENOMIC DNA]</scope>
</reference>
<proteinExistence type="predicted"/>
<dbReference type="AlphaFoldDB" id="A0AAV4DK30"/>
<keyword evidence="2" id="KW-1185">Reference proteome</keyword>
<dbReference type="Proteomes" id="UP000735302">
    <property type="component" value="Unassembled WGS sequence"/>
</dbReference>
<accession>A0AAV4DK30</accession>
<sequence>MGLWDNPRTGRPISRSTFSSYRQNEAAVSLESRSESKVYTDDLNHRDKELCLSLSLALDVIKFYQKLVGENPDILQQLSLCRKTATYPMTQGVAEALTDDLFAKIQTHHFFMSVDKSTTNANSKFVNVIVRYFDDASQRQNGDTIFGKLQREHCDCIEYFCWLRTSHLQKTSLLLHQS</sequence>
<name>A0AAV4DK30_9GAST</name>
<comment type="caution">
    <text evidence="1">The sequence shown here is derived from an EMBL/GenBank/DDBJ whole genome shotgun (WGS) entry which is preliminary data.</text>
</comment>
<dbReference type="EMBL" id="BLXT01007949">
    <property type="protein sequence ID" value="GFO44370.1"/>
    <property type="molecule type" value="Genomic_DNA"/>
</dbReference>
<gene>
    <name evidence="1" type="ORF">PoB_007087500</name>
</gene>
<protein>
    <submittedName>
        <fullName evidence="1">Uncharacterized protein</fullName>
    </submittedName>
</protein>
<organism evidence="1 2">
    <name type="scientific">Plakobranchus ocellatus</name>
    <dbReference type="NCBI Taxonomy" id="259542"/>
    <lineage>
        <taxon>Eukaryota</taxon>
        <taxon>Metazoa</taxon>
        <taxon>Spiralia</taxon>
        <taxon>Lophotrochozoa</taxon>
        <taxon>Mollusca</taxon>
        <taxon>Gastropoda</taxon>
        <taxon>Heterobranchia</taxon>
        <taxon>Euthyneura</taxon>
        <taxon>Panpulmonata</taxon>
        <taxon>Sacoglossa</taxon>
        <taxon>Placobranchoidea</taxon>
        <taxon>Plakobranchidae</taxon>
        <taxon>Plakobranchus</taxon>
    </lineage>
</organism>
<evidence type="ECO:0000313" key="2">
    <source>
        <dbReference type="Proteomes" id="UP000735302"/>
    </source>
</evidence>